<dbReference type="PROSITE" id="PS51123">
    <property type="entry name" value="OMPA_2"/>
    <property type="match status" value="1"/>
</dbReference>
<dbReference type="EMBL" id="FOEP01000002">
    <property type="protein sequence ID" value="SEP73843.1"/>
    <property type="molecule type" value="Genomic_DNA"/>
</dbReference>
<dbReference type="AlphaFoldDB" id="A0A1H9ABP0"/>
<dbReference type="PRINTS" id="PR01021">
    <property type="entry name" value="OMPADOMAIN"/>
</dbReference>
<evidence type="ECO:0000256" key="3">
    <source>
        <dbReference type="ARBA" id="ARBA00023237"/>
    </source>
</evidence>
<dbReference type="OrthoDB" id="9810367at2"/>
<dbReference type="InterPro" id="IPR006665">
    <property type="entry name" value="OmpA-like"/>
</dbReference>
<dbReference type="InterPro" id="IPR036737">
    <property type="entry name" value="OmpA-like_sf"/>
</dbReference>
<dbReference type="STRING" id="657014.SAMN04488092_10272"/>
<dbReference type="PROSITE" id="PS51257">
    <property type="entry name" value="PROKAR_LIPOPROTEIN"/>
    <property type="match status" value="1"/>
</dbReference>
<accession>A0A1H9ABP0</accession>
<evidence type="ECO:0000313" key="7">
    <source>
        <dbReference type="Proteomes" id="UP000198634"/>
    </source>
</evidence>
<dbReference type="InterPro" id="IPR006664">
    <property type="entry name" value="OMP_bac"/>
</dbReference>
<gene>
    <name evidence="6" type="ORF">SAMN04488092_10272</name>
</gene>
<sequence>MTGHMLKLLTIGGVALLAGCSGTSTYSTFTHEAGALVGGGGFGNSIMNNTQIMNGEKSYVIGMSHRFSEEVTSTVNFAFNSSQLDAGARATLAQQANWIRQFPEVRFRVYGHTDAVGSSGYNKALGLRRANAVVRYLSSQGISRSRLEAVVSFGETQPLVVTEGKERRNRRTVTEVSGFVDGHPTVMDGKYAQIVYRGYVDSAKVPSTLTGISDSVTTSGE</sequence>
<evidence type="ECO:0000256" key="2">
    <source>
        <dbReference type="ARBA" id="ARBA00023136"/>
    </source>
</evidence>
<dbReference type="SUPFAM" id="SSF103088">
    <property type="entry name" value="OmpA-like"/>
    <property type="match status" value="1"/>
</dbReference>
<dbReference type="PANTHER" id="PTHR30329">
    <property type="entry name" value="STATOR ELEMENT OF FLAGELLAR MOTOR COMPLEX"/>
    <property type="match status" value="1"/>
</dbReference>
<dbReference type="Gene3D" id="3.30.1330.60">
    <property type="entry name" value="OmpA-like domain"/>
    <property type="match status" value="1"/>
</dbReference>
<organism evidence="6 7">
    <name type="scientific">Thalassovita taeanensis</name>
    <dbReference type="NCBI Taxonomy" id="657014"/>
    <lineage>
        <taxon>Bacteria</taxon>
        <taxon>Pseudomonadati</taxon>
        <taxon>Pseudomonadota</taxon>
        <taxon>Alphaproteobacteria</taxon>
        <taxon>Rhodobacterales</taxon>
        <taxon>Roseobacteraceae</taxon>
        <taxon>Thalassovita</taxon>
    </lineage>
</organism>
<dbReference type="PANTHER" id="PTHR30329:SF21">
    <property type="entry name" value="LIPOPROTEIN YIAD-RELATED"/>
    <property type="match status" value="1"/>
</dbReference>
<dbReference type="GO" id="GO:0009279">
    <property type="term" value="C:cell outer membrane"/>
    <property type="evidence" value="ECO:0007669"/>
    <property type="project" value="UniProtKB-SubCell"/>
</dbReference>
<keyword evidence="3" id="KW-0998">Cell outer membrane</keyword>
<feature type="domain" description="OmpA-like" evidence="5">
    <location>
        <begin position="63"/>
        <end position="180"/>
    </location>
</feature>
<evidence type="ECO:0000313" key="6">
    <source>
        <dbReference type="EMBL" id="SEP73843.1"/>
    </source>
</evidence>
<name>A0A1H9ABP0_9RHOB</name>
<dbReference type="Pfam" id="PF00691">
    <property type="entry name" value="OmpA"/>
    <property type="match status" value="1"/>
</dbReference>
<evidence type="ECO:0000256" key="1">
    <source>
        <dbReference type="ARBA" id="ARBA00004442"/>
    </source>
</evidence>
<evidence type="ECO:0000259" key="5">
    <source>
        <dbReference type="PROSITE" id="PS51123"/>
    </source>
</evidence>
<evidence type="ECO:0000256" key="4">
    <source>
        <dbReference type="PROSITE-ProRule" id="PRU00473"/>
    </source>
</evidence>
<dbReference type="Proteomes" id="UP000198634">
    <property type="component" value="Unassembled WGS sequence"/>
</dbReference>
<keyword evidence="2 4" id="KW-0472">Membrane</keyword>
<comment type="subcellular location">
    <subcellularLocation>
        <location evidence="1">Cell outer membrane</location>
    </subcellularLocation>
</comment>
<reference evidence="6 7" key="1">
    <citation type="submission" date="2016-10" db="EMBL/GenBank/DDBJ databases">
        <authorList>
            <person name="de Groot N.N."/>
        </authorList>
    </citation>
    <scope>NUCLEOTIDE SEQUENCE [LARGE SCALE GENOMIC DNA]</scope>
    <source>
        <strain evidence="6 7">DSM 22007</strain>
    </source>
</reference>
<dbReference type="InterPro" id="IPR050330">
    <property type="entry name" value="Bact_OuterMem_StrucFunc"/>
</dbReference>
<keyword evidence="7" id="KW-1185">Reference proteome</keyword>
<dbReference type="CDD" id="cd07185">
    <property type="entry name" value="OmpA_C-like"/>
    <property type="match status" value="1"/>
</dbReference>
<protein>
    <submittedName>
        <fullName evidence="6">Outer membrane protein OmpA</fullName>
    </submittedName>
</protein>
<proteinExistence type="predicted"/>